<dbReference type="Proteomes" id="UP000008792">
    <property type="component" value="Unassembled WGS sequence"/>
</dbReference>
<accession>A0A0Q9WLK1</accession>
<proteinExistence type="predicted"/>
<dbReference type="EMBL" id="CH940650">
    <property type="protein sequence ID" value="KRF82839.1"/>
    <property type="molecule type" value="Genomic_DNA"/>
</dbReference>
<sequence length="91" mass="9998">MNQMDLCIMLRIETSGIVSLVWGHCLPRGEPKHTNIINNGKCLQVRATSSPSKAHSSVLWSVIFSAPPQGPPNLVTILLPDCKKGQTRNYT</sequence>
<organism evidence="1 2">
    <name type="scientific">Drosophila virilis</name>
    <name type="common">Fruit fly</name>
    <dbReference type="NCBI Taxonomy" id="7244"/>
    <lineage>
        <taxon>Eukaryota</taxon>
        <taxon>Metazoa</taxon>
        <taxon>Ecdysozoa</taxon>
        <taxon>Arthropoda</taxon>
        <taxon>Hexapoda</taxon>
        <taxon>Insecta</taxon>
        <taxon>Pterygota</taxon>
        <taxon>Neoptera</taxon>
        <taxon>Endopterygota</taxon>
        <taxon>Diptera</taxon>
        <taxon>Brachycera</taxon>
        <taxon>Muscomorpha</taxon>
        <taxon>Ephydroidea</taxon>
        <taxon>Drosophilidae</taxon>
        <taxon>Drosophila</taxon>
    </lineage>
</organism>
<evidence type="ECO:0000313" key="1">
    <source>
        <dbReference type="EMBL" id="KRF82839.1"/>
    </source>
</evidence>
<evidence type="ECO:0000313" key="2">
    <source>
        <dbReference type="Proteomes" id="UP000008792"/>
    </source>
</evidence>
<keyword evidence="2" id="KW-1185">Reference proteome</keyword>
<dbReference type="AlphaFoldDB" id="A0A0Q9WLK1"/>
<name>A0A0Q9WLK1_DROVI</name>
<reference evidence="1 2" key="1">
    <citation type="journal article" date="2007" name="Nature">
        <title>Evolution of genes and genomes on the Drosophila phylogeny.</title>
        <authorList>
            <consortium name="Drosophila 12 Genomes Consortium"/>
            <person name="Clark A.G."/>
            <person name="Eisen M.B."/>
            <person name="Smith D.R."/>
            <person name="Bergman C.M."/>
            <person name="Oliver B."/>
            <person name="Markow T.A."/>
            <person name="Kaufman T.C."/>
            <person name="Kellis M."/>
            <person name="Gelbart W."/>
            <person name="Iyer V.N."/>
            <person name="Pollard D.A."/>
            <person name="Sackton T.B."/>
            <person name="Larracuente A.M."/>
            <person name="Singh N.D."/>
            <person name="Abad J.P."/>
            <person name="Abt D.N."/>
            <person name="Adryan B."/>
            <person name="Aguade M."/>
            <person name="Akashi H."/>
            <person name="Anderson W.W."/>
            <person name="Aquadro C.F."/>
            <person name="Ardell D.H."/>
            <person name="Arguello R."/>
            <person name="Artieri C.G."/>
            <person name="Barbash D.A."/>
            <person name="Barker D."/>
            <person name="Barsanti P."/>
            <person name="Batterham P."/>
            <person name="Batzoglou S."/>
            <person name="Begun D."/>
            <person name="Bhutkar A."/>
            <person name="Blanco E."/>
            <person name="Bosak S.A."/>
            <person name="Bradley R.K."/>
            <person name="Brand A.D."/>
            <person name="Brent M.R."/>
            <person name="Brooks A.N."/>
            <person name="Brown R.H."/>
            <person name="Butlin R.K."/>
            <person name="Caggese C."/>
            <person name="Calvi B.R."/>
            <person name="Bernardo de Carvalho A."/>
            <person name="Caspi A."/>
            <person name="Castrezana S."/>
            <person name="Celniker S.E."/>
            <person name="Chang J.L."/>
            <person name="Chapple C."/>
            <person name="Chatterji S."/>
            <person name="Chinwalla A."/>
            <person name="Civetta A."/>
            <person name="Clifton S.W."/>
            <person name="Comeron J.M."/>
            <person name="Costello J.C."/>
            <person name="Coyne J.A."/>
            <person name="Daub J."/>
            <person name="David R.G."/>
            <person name="Delcher A.L."/>
            <person name="Delehaunty K."/>
            <person name="Do C.B."/>
            <person name="Ebling H."/>
            <person name="Edwards K."/>
            <person name="Eickbush T."/>
            <person name="Evans J.D."/>
            <person name="Filipski A."/>
            <person name="Findeiss S."/>
            <person name="Freyhult E."/>
            <person name="Fulton L."/>
            <person name="Fulton R."/>
            <person name="Garcia A.C."/>
            <person name="Gardiner A."/>
            <person name="Garfield D.A."/>
            <person name="Garvin B.E."/>
            <person name="Gibson G."/>
            <person name="Gilbert D."/>
            <person name="Gnerre S."/>
            <person name="Godfrey J."/>
            <person name="Good R."/>
            <person name="Gotea V."/>
            <person name="Gravely B."/>
            <person name="Greenberg A.J."/>
            <person name="Griffiths-Jones S."/>
            <person name="Gross S."/>
            <person name="Guigo R."/>
            <person name="Gustafson E.A."/>
            <person name="Haerty W."/>
            <person name="Hahn M.W."/>
            <person name="Halligan D.L."/>
            <person name="Halpern A.L."/>
            <person name="Halter G.M."/>
            <person name="Han M.V."/>
            <person name="Heger A."/>
            <person name="Hillier L."/>
            <person name="Hinrichs A.S."/>
            <person name="Holmes I."/>
            <person name="Hoskins R.A."/>
            <person name="Hubisz M.J."/>
            <person name="Hultmark D."/>
            <person name="Huntley M.A."/>
            <person name="Jaffe D.B."/>
            <person name="Jagadeeshan S."/>
            <person name="Jeck W.R."/>
            <person name="Johnson J."/>
            <person name="Jones C.D."/>
            <person name="Jordan W.C."/>
            <person name="Karpen G.H."/>
            <person name="Kataoka E."/>
            <person name="Keightley P.D."/>
            <person name="Kheradpour P."/>
            <person name="Kirkness E.F."/>
            <person name="Koerich L.B."/>
            <person name="Kristiansen K."/>
            <person name="Kudrna D."/>
            <person name="Kulathinal R.J."/>
            <person name="Kumar S."/>
            <person name="Kwok R."/>
            <person name="Lander E."/>
            <person name="Langley C.H."/>
            <person name="Lapoint R."/>
            <person name="Lazzaro B.P."/>
            <person name="Lee S.J."/>
            <person name="Levesque L."/>
            <person name="Li R."/>
            <person name="Lin C.F."/>
            <person name="Lin M.F."/>
            <person name="Lindblad-Toh K."/>
            <person name="Llopart A."/>
            <person name="Long M."/>
            <person name="Low L."/>
            <person name="Lozovsky E."/>
            <person name="Lu J."/>
            <person name="Luo M."/>
            <person name="Machado C.A."/>
            <person name="Makalowski W."/>
            <person name="Marzo M."/>
            <person name="Matsuda M."/>
            <person name="Matzkin L."/>
            <person name="McAllister B."/>
            <person name="McBride C.S."/>
            <person name="McKernan B."/>
            <person name="McKernan K."/>
            <person name="Mendez-Lago M."/>
            <person name="Minx P."/>
            <person name="Mollenhauer M.U."/>
            <person name="Montooth K."/>
            <person name="Mount S.M."/>
            <person name="Mu X."/>
            <person name="Myers E."/>
            <person name="Negre B."/>
            <person name="Newfeld S."/>
            <person name="Nielsen R."/>
            <person name="Noor M.A."/>
            <person name="O'Grady P."/>
            <person name="Pachter L."/>
            <person name="Papaceit M."/>
            <person name="Parisi M.J."/>
            <person name="Parisi M."/>
            <person name="Parts L."/>
            <person name="Pedersen J.S."/>
            <person name="Pesole G."/>
            <person name="Phillippy A.M."/>
            <person name="Ponting C.P."/>
            <person name="Pop M."/>
            <person name="Porcelli D."/>
            <person name="Powell J.R."/>
            <person name="Prohaska S."/>
            <person name="Pruitt K."/>
            <person name="Puig M."/>
            <person name="Quesneville H."/>
            <person name="Ram K.R."/>
            <person name="Rand D."/>
            <person name="Rasmussen M.D."/>
            <person name="Reed L.K."/>
            <person name="Reenan R."/>
            <person name="Reily A."/>
            <person name="Remington K.A."/>
            <person name="Rieger T.T."/>
            <person name="Ritchie M.G."/>
            <person name="Robin C."/>
            <person name="Rogers Y.H."/>
            <person name="Rohde C."/>
            <person name="Rozas J."/>
            <person name="Rubenfield M.J."/>
            <person name="Ruiz A."/>
            <person name="Russo S."/>
            <person name="Salzberg S.L."/>
            <person name="Sanchez-Gracia A."/>
            <person name="Saranga D.J."/>
            <person name="Sato H."/>
            <person name="Schaeffer S.W."/>
            <person name="Schatz M.C."/>
            <person name="Schlenke T."/>
            <person name="Schwartz R."/>
            <person name="Segarra C."/>
            <person name="Singh R.S."/>
            <person name="Sirot L."/>
            <person name="Sirota M."/>
            <person name="Sisneros N.B."/>
            <person name="Smith C.D."/>
            <person name="Smith T.F."/>
            <person name="Spieth J."/>
            <person name="Stage D.E."/>
            <person name="Stark A."/>
            <person name="Stephan W."/>
            <person name="Strausberg R.L."/>
            <person name="Strempel S."/>
            <person name="Sturgill D."/>
            <person name="Sutton G."/>
            <person name="Sutton G.G."/>
            <person name="Tao W."/>
            <person name="Teichmann S."/>
            <person name="Tobari Y.N."/>
            <person name="Tomimura Y."/>
            <person name="Tsolas J.M."/>
            <person name="Valente V.L."/>
            <person name="Venter E."/>
            <person name="Venter J.C."/>
            <person name="Vicario S."/>
            <person name="Vieira F.G."/>
            <person name="Vilella A.J."/>
            <person name="Villasante A."/>
            <person name="Walenz B."/>
            <person name="Wang J."/>
            <person name="Wasserman M."/>
            <person name="Watts T."/>
            <person name="Wilson D."/>
            <person name="Wilson R.K."/>
            <person name="Wing R.A."/>
            <person name="Wolfner M.F."/>
            <person name="Wong A."/>
            <person name="Wong G.K."/>
            <person name="Wu C.I."/>
            <person name="Wu G."/>
            <person name="Yamamoto D."/>
            <person name="Yang H.P."/>
            <person name="Yang S.P."/>
            <person name="Yorke J.A."/>
            <person name="Yoshida K."/>
            <person name="Zdobnov E."/>
            <person name="Zhang P."/>
            <person name="Zhang Y."/>
            <person name="Zimin A.V."/>
            <person name="Baldwin J."/>
            <person name="Abdouelleil A."/>
            <person name="Abdulkadir J."/>
            <person name="Abebe A."/>
            <person name="Abera B."/>
            <person name="Abreu J."/>
            <person name="Acer S.C."/>
            <person name="Aftuck L."/>
            <person name="Alexander A."/>
            <person name="An P."/>
            <person name="Anderson E."/>
            <person name="Anderson S."/>
            <person name="Arachi H."/>
            <person name="Azer M."/>
            <person name="Bachantsang P."/>
            <person name="Barry A."/>
            <person name="Bayul T."/>
            <person name="Berlin A."/>
            <person name="Bessette D."/>
            <person name="Bloom T."/>
            <person name="Blye J."/>
            <person name="Boguslavskiy L."/>
            <person name="Bonnet C."/>
            <person name="Boukhgalter B."/>
            <person name="Bourzgui I."/>
            <person name="Brown A."/>
            <person name="Cahill P."/>
            <person name="Channer S."/>
            <person name="Cheshatsang Y."/>
            <person name="Chuda L."/>
            <person name="Citroen M."/>
            <person name="Collymore A."/>
            <person name="Cooke P."/>
            <person name="Costello M."/>
            <person name="D'Aco K."/>
            <person name="Daza R."/>
            <person name="De Haan G."/>
            <person name="DeGray S."/>
            <person name="DeMaso C."/>
            <person name="Dhargay N."/>
            <person name="Dooley K."/>
            <person name="Dooley E."/>
            <person name="Doricent M."/>
            <person name="Dorje P."/>
            <person name="Dorjee K."/>
            <person name="Dupes A."/>
            <person name="Elong R."/>
            <person name="Falk J."/>
            <person name="Farina A."/>
            <person name="Faro S."/>
            <person name="Ferguson D."/>
            <person name="Fisher S."/>
            <person name="Foley C.D."/>
            <person name="Franke A."/>
            <person name="Friedrich D."/>
            <person name="Gadbois L."/>
            <person name="Gearin G."/>
            <person name="Gearin C.R."/>
            <person name="Giannoukos G."/>
            <person name="Goode T."/>
            <person name="Graham J."/>
            <person name="Grandbois E."/>
            <person name="Grewal S."/>
            <person name="Gyaltsen K."/>
            <person name="Hafez N."/>
            <person name="Hagos B."/>
            <person name="Hall J."/>
            <person name="Henson C."/>
            <person name="Hollinger A."/>
            <person name="Honan T."/>
            <person name="Huard M.D."/>
            <person name="Hughes L."/>
            <person name="Hurhula B."/>
            <person name="Husby M.E."/>
            <person name="Kamat A."/>
            <person name="Kanga B."/>
            <person name="Kashin S."/>
            <person name="Khazanovich D."/>
            <person name="Kisner P."/>
            <person name="Lance K."/>
            <person name="Lara M."/>
            <person name="Lee W."/>
            <person name="Lennon N."/>
            <person name="Letendre F."/>
            <person name="LeVine R."/>
            <person name="Lipovsky A."/>
            <person name="Liu X."/>
            <person name="Liu J."/>
            <person name="Liu S."/>
            <person name="Lokyitsang T."/>
            <person name="Lokyitsang Y."/>
            <person name="Lubonja R."/>
            <person name="Lui A."/>
            <person name="MacDonald P."/>
            <person name="Magnisalis V."/>
            <person name="Maru K."/>
            <person name="Matthews C."/>
            <person name="McCusker W."/>
            <person name="McDonough S."/>
            <person name="Mehta T."/>
            <person name="Meldrim J."/>
            <person name="Meneus L."/>
            <person name="Mihai O."/>
            <person name="Mihalev A."/>
            <person name="Mihova T."/>
            <person name="Mittelman R."/>
            <person name="Mlenga V."/>
            <person name="Montmayeur A."/>
            <person name="Mulrain L."/>
            <person name="Navidi A."/>
            <person name="Naylor J."/>
            <person name="Negash T."/>
            <person name="Nguyen T."/>
            <person name="Nguyen N."/>
            <person name="Nicol R."/>
            <person name="Norbu C."/>
            <person name="Norbu N."/>
            <person name="Novod N."/>
            <person name="O'Neill B."/>
            <person name="Osman S."/>
            <person name="Markiewicz E."/>
            <person name="Oyono O.L."/>
            <person name="Patti C."/>
            <person name="Phunkhang P."/>
            <person name="Pierre F."/>
            <person name="Priest M."/>
            <person name="Raghuraman S."/>
            <person name="Rege F."/>
            <person name="Reyes R."/>
            <person name="Rise C."/>
            <person name="Rogov P."/>
            <person name="Ross K."/>
            <person name="Ryan E."/>
            <person name="Settipalli S."/>
            <person name="Shea T."/>
            <person name="Sherpa N."/>
            <person name="Shi L."/>
            <person name="Shih D."/>
            <person name="Sparrow T."/>
            <person name="Spaulding J."/>
            <person name="Stalker J."/>
            <person name="Stange-Thomann N."/>
            <person name="Stavropoulos S."/>
            <person name="Stone C."/>
            <person name="Strader C."/>
            <person name="Tesfaye S."/>
            <person name="Thomson T."/>
            <person name="Thoulutsang Y."/>
            <person name="Thoulutsang D."/>
            <person name="Topham K."/>
            <person name="Topping I."/>
            <person name="Tsamla T."/>
            <person name="Vassiliev H."/>
            <person name="Vo A."/>
            <person name="Wangchuk T."/>
            <person name="Wangdi T."/>
            <person name="Weiand M."/>
            <person name="Wilkinson J."/>
            <person name="Wilson A."/>
            <person name="Yadav S."/>
            <person name="Young G."/>
            <person name="Yu Q."/>
            <person name="Zembek L."/>
            <person name="Zhong D."/>
            <person name="Zimmer A."/>
            <person name="Zwirko Z."/>
            <person name="Jaffe D.B."/>
            <person name="Alvarez P."/>
            <person name="Brockman W."/>
            <person name="Butler J."/>
            <person name="Chin C."/>
            <person name="Gnerre S."/>
            <person name="Grabherr M."/>
            <person name="Kleber M."/>
            <person name="Mauceli E."/>
            <person name="MacCallum I."/>
        </authorList>
    </citation>
    <scope>NUCLEOTIDE SEQUENCE [LARGE SCALE GENOMIC DNA]</scope>
    <source>
        <strain evidence="2">Tucson 15010-1051.87</strain>
    </source>
</reference>
<dbReference type="InParanoid" id="A0A0Q9WLK1"/>
<gene>
    <name evidence="1" type="primary">Dvir\GJ25966</name>
    <name evidence="1" type="ORF">Dvir_GJ25966</name>
</gene>
<protein>
    <submittedName>
        <fullName evidence="1">Uncharacterized protein</fullName>
    </submittedName>
</protein>